<dbReference type="GO" id="GO:0005524">
    <property type="term" value="F:ATP binding"/>
    <property type="evidence" value="ECO:0007669"/>
    <property type="project" value="UniProtKB-KW"/>
</dbReference>
<dbReference type="PROSITE" id="PS00211">
    <property type="entry name" value="ABC_TRANSPORTER_1"/>
    <property type="match status" value="1"/>
</dbReference>
<dbReference type="AlphaFoldDB" id="A2SM40"/>
<dbReference type="SUPFAM" id="SSF52540">
    <property type="entry name" value="P-loop containing nucleoside triphosphate hydrolases"/>
    <property type="match status" value="1"/>
</dbReference>
<keyword evidence="5 8" id="KW-0067">ATP-binding</keyword>
<feature type="domain" description="ABC transporter" evidence="7">
    <location>
        <begin position="6"/>
        <end position="234"/>
    </location>
</feature>
<gene>
    <name evidence="8" type="ordered locus">Mpe_A3676</name>
</gene>
<evidence type="ECO:0000256" key="3">
    <source>
        <dbReference type="ARBA" id="ARBA00022475"/>
    </source>
</evidence>
<evidence type="ECO:0000256" key="1">
    <source>
        <dbReference type="ARBA" id="ARBA00005417"/>
    </source>
</evidence>
<dbReference type="InterPro" id="IPR027417">
    <property type="entry name" value="P-loop_NTPase"/>
</dbReference>
<reference evidence="8 9" key="1">
    <citation type="journal article" date="2007" name="J. Bacteriol.">
        <title>Whole-genome analysis of the methyl tert-butyl ether-degrading beta-proteobacterium Methylibium petroleiphilum PM1.</title>
        <authorList>
            <person name="Kane S.R."/>
            <person name="Chakicherla A.Y."/>
            <person name="Chain P.S.G."/>
            <person name="Schmidt R."/>
            <person name="Shin M.W."/>
            <person name="Legler T.C."/>
            <person name="Scow K.M."/>
            <person name="Larimer F.W."/>
            <person name="Lucas S.M."/>
            <person name="Richardson P.M."/>
            <person name="Hristova K.R."/>
        </authorList>
    </citation>
    <scope>NUCLEOTIDE SEQUENCE [LARGE SCALE GENOMIC DNA]</scope>
    <source>
        <strain evidence="9">ATCC BAA-1232 / LMG 22953 / PM1</strain>
    </source>
</reference>
<evidence type="ECO:0000313" key="8">
    <source>
        <dbReference type="EMBL" id="ABM96629.1"/>
    </source>
</evidence>
<keyword evidence="3" id="KW-1003">Cell membrane</keyword>
<evidence type="ECO:0000256" key="2">
    <source>
        <dbReference type="ARBA" id="ARBA00022448"/>
    </source>
</evidence>
<evidence type="ECO:0000259" key="7">
    <source>
        <dbReference type="PROSITE" id="PS50893"/>
    </source>
</evidence>
<keyword evidence="2" id="KW-0813">Transport</keyword>
<dbReference type="PANTHER" id="PTHR43820:SF2">
    <property type="entry name" value="ABC TRANSPORTER ATP-BINDING PROTEIN"/>
    <property type="match status" value="1"/>
</dbReference>
<name>A2SM40_METPP</name>
<proteinExistence type="inferred from homology"/>
<accession>A2SM40</accession>
<dbReference type="STRING" id="420662.Mpe_A3676"/>
<dbReference type="PROSITE" id="PS50893">
    <property type="entry name" value="ABC_TRANSPORTER_2"/>
    <property type="match status" value="1"/>
</dbReference>
<evidence type="ECO:0000256" key="5">
    <source>
        <dbReference type="ARBA" id="ARBA00022840"/>
    </source>
</evidence>
<evidence type="ECO:0000256" key="4">
    <source>
        <dbReference type="ARBA" id="ARBA00022741"/>
    </source>
</evidence>
<dbReference type="InterPro" id="IPR017871">
    <property type="entry name" value="ABC_transporter-like_CS"/>
</dbReference>
<keyword evidence="9" id="KW-1185">Reference proteome</keyword>
<dbReference type="Proteomes" id="UP000000366">
    <property type="component" value="Chromosome"/>
</dbReference>
<dbReference type="HOGENOM" id="CLU_000604_1_2_4"/>
<dbReference type="InterPro" id="IPR003439">
    <property type="entry name" value="ABC_transporter-like_ATP-bd"/>
</dbReference>
<dbReference type="GO" id="GO:0016887">
    <property type="term" value="F:ATP hydrolysis activity"/>
    <property type="evidence" value="ECO:0007669"/>
    <property type="project" value="InterPro"/>
</dbReference>
<dbReference type="EMBL" id="CP000555">
    <property type="protein sequence ID" value="ABM96629.1"/>
    <property type="molecule type" value="Genomic_DNA"/>
</dbReference>
<dbReference type="InterPro" id="IPR003593">
    <property type="entry name" value="AAA+_ATPase"/>
</dbReference>
<protein>
    <submittedName>
        <fullName evidence="8">Putative branched-chain amino acid transport system ATP-binding protein</fullName>
    </submittedName>
</protein>
<comment type="similarity">
    <text evidence="1">Belongs to the ABC transporter superfamily.</text>
</comment>
<evidence type="ECO:0000256" key="6">
    <source>
        <dbReference type="ARBA" id="ARBA00022970"/>
    </source>
</evidence>
<dbReference type="InterPro" id="IPR052156">
    <property type="entry name" value="BCAA_Transport_ATP-bd_LivF"/>
</dbReference>
<dbReference type="CDD" id="cd03224">
    <property type="entry name" value="ABC_TM1139_LivF_branched"/>
    <property type="match status" value="1"/>
</dbReference>
<dbReference type="Pfam" id="PF00005">
    <property type="entry name" value="ABC_tran"/>
    <property type="match status" value="1"/>
</dbReference>
<dbReference type="Gene3D" id="3.40.50.300">
    <property type="entry name" value="P-loop containing nucleotide triphosphate hydrolases"/>
    <property type="match status" value="1"/>
</dbReference>
<dbReference type="GO" id="GO:0015807">
    <property type="term" value="P:L-amino acid transport"/>
    <property type="evidence" value="ECO:0007669"/>
    <property type="project" value="TreeGrafter"/>
</dbReference>
<sequence>MKTDLLSLRDVNSCYGESHVLHDINLRVAEGEVVALLGRNGSGKTTTLKTVMGLLEPKSGVIEYAGRALRDASPEGRARAGIQLVPEDRRVFAGLTVEENLVLAAMGCAKPLTIDAMYEVFPRLGERKKSHGRHLSGGEQQMLSIARALIQSPRLLMLDEPFEGLAPIIVRALMEVVGRLAKEGQTIVIVEQNVKACLTLADRVYLLSNGLVVHEGSAKALMDDKETQKRHLSV</sequence>
<keyword evidence="3" id="KW-0472">Membrane</keyword>
<dbReference type="RefSeq" id="WP_011831249.1">
    <property type="nucleotide sequence ID" value="NC_008825.1"/>
</dbReference>
<evidence type="ECO:0000313" key="9">
    <source>
        <dbReference type="Proteomes" id="UP000000366"/>
    </source>
</evidence>
<keyword evidence="6" id="KW-0029">Amino-acid transport</keyword>
<organism evidence="8 9">
    <name type="scientific">Methylibium petroleiphilum (strain ATCC BAA-1232 / LMG 22953 / PM1)</name>
    <dbReference type="NCBI Taxonomy" id="420662"/>
    <lineage>
        <taxon>Bacteria</taxon>
        <taxon>Pseudomonadati</taxon>
        <taxon>Pseudomonadota</taxon>
        <taxon>Betaproteobacteria</taxon>
        <taxon>Burkholderiales</taxon>
        <taxon>Sphaerotilaceae</taxon>
        <taxon>Methylibium</taxon>
    </lineage>
</organism>
<dbReference type="PANTHER" id="PTHR43820">
    <property type="entry name" value="HIGH-AFFINITY BRANCHED-CHAIN AMINO ACID TRANSPORT ATP-BINDING PROTEIN LIVF"/>
    <property type="match status" value="1"/>
</dbReference>
<dbReference type="KEGG" id="mpt:Mpe_A3676"/>
<keyword evidence="4" id="KW-0547">Nucleotide-binding</keyword>
<dbReference type="eggNOG" id="COG0410">
    <property type="taxonomic scope" value="Bacteria"/>
</dbReference>
<dbReference type="SMART" id="SM00382">
    <property type="entry name" value="AAA"/>
    <property type="match status" value="1"/>
</dbReference>
<dbReference type="GO" id="GO:0015658">
    <property type="term" value="F:branched-chain amino acid transmembrane transporter activity"/>
    <property type="evidence" value="ECO:0007669"/>
    <property type="project" value="TreeGrafter"/>
</dbReference>